<reference evidence="1 2" key="1">
    <citation type="submission" date="2020-05" db="EMBL/GenBank/DDBJ databases">
        <title>Sulfurimonas marisnigri, sp. nov., and Sulfurimonas baltica, sp. nov., manganese oxide reducing chemolithoautotrophs of the class Epsilonproteobacteria isolated from the pelagic redoxclines of the Black and Baltic Seas and emended description of the genus Sulfurimonas.</title>
        <authorList>
            <person name="Henkel J.V."/>
            <person name="Laudan C."/>
            <person name="Werner J."/>
            <person name="Neu T."/>
            <person name="Plewe S."/>
            <person name="Sproer C."/>
            <person name="Bunk B."/>
            <person name="Schulz-Vogt H.N."/>
        </authorList>
    </citation>
    <scope>NUCLEOTIDE SEQUENCE [LARGE SCALE GENOMIC DNA]</scope>
    <source>
        <strain evidence="1 2">GD2</strain>
    </source>
</reference>
<organism evidence="1 2">
    <name type="scientific">Candidatus Sulfurimonas baltica</name>
    <dbReference type="NCBI Taxonomy" id="2740404"/>
    <lineage>
        <taxon>Bacteria</taxon>
        <taxon>Pseudomonadati</taxon>
        <taxon>Campylobacterota</taxon>
        <taxon>Epsilonproteobacteria</taxon>
        <taxon>Campylobacterales</taxon>
        <taxon>Sulfurimonadaceae</taxon>
        <taxon>Sulfurimonas</taxon>
    </lineage>
</organism>
<evidence type="ECO:0000313" key="2">
    <source>
        <dbReference type="Proteomes" id="UP000593994"/>
    </source>
</evidence>
<sequence>MKHISIIGCGWLGKPLSQELSLDLHVECYERDKTQDNSSFYHCDTMIIAINPKHNYLQTLSKIAELTKPTCRVILMSSTSVYKEFDCEIDESAVITKTSLQKEAEELMQALKDSVVILRLGGLMGEDRISGKWKSSSSFADGFVNYIHRDDVIKITKELIQSSYTNGIYNLVAPKHPLRSEVHKKNSEGFGFELGEFEGNSYRIVNSDKIIKELNYTFLYPDPLYMWSKKV</sequence>
<proteinExistence type="predicted"/>
<dbReference type="EMBL" id="CP054492">
    <property type="protein sequence ID" value="QOY53396.1"/>
    <property type="molecule type" value="Genomic_DNA"/>
</dbReference>
<name>A0A7S7RPB8_9BACT</name>
<evidence type="ECO:0000313" key="1">
    <source>
        <dbReference type="EMBL" id="QOY53396.1"/>
    </source>
</evidence>
<dbReference type="Proteomes" id="UP000593994">
    <property type="component" value="Chromosome"/>
</dbReference>
<dbReference type="SUPFAM" id="SSF51735">
    <property type="entry name" value="NAD(P)-binding Rossmann-fold domains"/>
    <property type="match status" value="1"/>
</dbReference>
<gene>
    <name evidence="1" type="ORF">HUE88_00805</name>
</gene>
<dbReference type="Gene3D" id="3.40.50.720">
    <property type="entry name" value="NAD(P)-binding Rossmann-like Domain"/>
    <property type="match status" value="1"/>
</dbReference>
<accession>A0A7S7RPB8</accession>
<keyword evidence="2" id="KW-1185">Reference proteome</keyword>
<dbReference type="InterPro" id="IPR036291">
    <property type="entry name" value="NAD(P)-bd_dom_sf"/>
</dbReference>
<dbReference type="KEGG" id="sbal:HUE88_00805"/>
<protein>
    <submittedName>
        <fullName evidence="1">Uncharacterized protein</fullName>
    </submittedName>
</protein>
<dbReference type="AlphaFoldDB" id="A0A7S7RPB8"/>